<dbReference type="InterPro" id="IPR021520">
    <property type="entry name" value="Stealth_CR2"/>
</dbReference>
<keyword evidence="2" id="KW-0808">Transferase</keyword>
<dbReference type="InterPro" id="IPR047141">
    <property type="entry name" value="Stealth"/>
</dbReference>
<evidence type="ECO:0000259" key="5">
    <source>
        <dbReference type="Pfam" id="PF17101"/>
    </source>
</evidence>
<dbReference type="PANTHER" id="PTHR24045">
    <property type="match status" value="1"/>
</dbReference>
<evidence type="ECO:0000256" key="3">
    <source>
        <dbReference type="ARBA" id="ARBA00023169"/>
    </source>
</evidence>
<dbReference type="PANTHER" id="PTHR24045:SF0">
    <property type="entry name" value="N-ACETYLGLUCOSAMINE-1-PHOSPHOTRANSFERASE SUBUNITS ALPHA_BETA"/>
    <property type="match status" value="1"/>
</dbReference>
<proteinExistence type="inferred from homology"/>
<organism evidence="6 7">
    <name type="scientific">Aliiroseovarius crassostreae</name>
    <dbReference type="NCBI Taxonomy" id="154981"/>
    <lineage>
        <taxon>Bacteria</taxon>
        <taxon>Pseudomonadati</taxon>
        <taxon>Pseudomonadota</taxon>
        <taxon>Alphaproteobacteria</taxon>
        <taxon>Rhodobacterales</taxon>
        <taxon>Paracoccaceae</taxon>
        <taxon>Aliiroseovarius</taxon>
    </lineage>
</organism>
<evidence type="ECO:0000256" key="2">
    <source>
        <dbReference type="ARBA" id="ARBA00022679"/>
    </source>
</evidence>
<protein>
    <submittedName>
        <fullName evidence="6">Stealth CR1 domain-containing protein</fullName>
    </submittedName>
</protein>
<dbReference type="GO" id="GO:0000271">
    <property type="term" value="P:polysaccharide biosynthetic process"/>
    <property type="evidence" value="ECO:0007669"/>
    <property type="project" value="UniProtKB-KW"/>
</dbReference>
<reference evidence="6" key="1">
    <citation type="submission" date="2021-08" db="EMBL/GenBank/DDBJ databases">
        <authorList>
            <person name="Nwanade C."/>
            <person name="Wang M."/>
            <person name="Masoudi A."/>
            <person name="Yu Z."/>
            <person name="Liu J."/>
        </authorList>
    </citation>
    <scope>NUCLEOTIDE SEQUENCE</scope>
    <source>
        <strain evidence="6">S056</strain>
    </source>
</reference>
<sequence>MTGTILNCILSWQPLFCDGFKRNILLQAPPNMDAVITWVDGNDPDHKAKRLAYQGKQTNLHTAATSDTRFDSQNEVYFCIASILKYAPFIRTIHVVTDNQSPAFLKRFSDEGLCAPDRIRLVDHREIFRGHEDVLPTFNCNTIEAMLCNVEGLAEYFVYFNDDVFVNCPLAKEDFFFAGHPVIRGQKVSSLPLNIRELRYRLLKKMGSTKVQKANFHHVQYRAAHMSGIKGWYLQSEHTPHPARKSLLSDFFSQNTDILKSQIQHRFRDANQFSPFSLSYHLEISRFGVTPSQPASVAYFHPEESPSRTWFDDLRQEASKFGCIQSLDECPSDLAAEIQEVLKTKFQSHLPSCLHPECAEYQAADKVNTVGISG</sequence>
<accession>A0A9Q9HEE2</accession>
<dbReference type="AlphaFoldDB" id="A0A9Q9HEE2"/>
<dbReference type="RefSeq" id="WP_259806201.1">
    <property type="nucleotide sequence ID" value="NZ_CP080776.1"/>
</dbReference>
<evidence type="ECO:0000256" key="1">
    <source>
        <dbReference type="ARBA" id="ARBA00007583"/>
    </source>
</evidence>
<dbReference type="InterPro" id="IPR031358">
    <property type="entry name" value="Stealth_CR1"/>
</dbReference>
<dbReference type="Pfam" id="PF11380">
    <property type="entry name" value="Stealth_CR2"/>
    <property type="match status" value="1"/>
</dbReference>
<evidence type="ECO:0000313" key="6">
    <source>
        <dbReference type="EMBL" id="UWP95722.1"/>
    </source>
</evidence>
<name>A0A9Q9HEE2_9RHOB</name>
<dbReference type="EMBL" id="CP080776">
    <property type="protein sequence ID" value="UWP95722.1"/>
    <property type="molecule type" value="Genomic_DNA"/>
</dbReference>
<feature type="domain" description="Stealth protein CR1 conserved region 1" evidence="5">
    <location>
        <begin position="31"/>
        <end position="56"/>
    </location>
</feature>
<dbReference type="Proteomes" id="UP001057991">
    <property type="component" value="Chromosome"/>
</dbReference>
<gene>
    <name evidence="6" type="ORF">K3X48_01565</name>
</gene>
<feature type="domain" description="Stealth protein CR2 conserved region 2" evidence="4">
    <location>
        <begin position="69"/>
        <end position="177"/>
    </location>
</feature>
<comment type="similarity">
    <text evidence="1">Belongs to the stealth family.</text>
</comment>
<evidence type="ECO:0000313" key="7">
    <source>
        <dbReference type="Proteomes" id="UP001057991"/>
    </source>
</evidence>
<dbReference type="GO" id="GO:0016772">
    <property type="term" value="F:transferase activity, transferring phosphorus-containing groups"/>
    <property type="evidence" value="ECO:0007669"/>
    <property type="project" value="InterPro"/>
</dbReference>
<keyword evidence="3" id="KW-0270">Exopolysaccharide synthesis</keyword>
<evidence type="ECO:0000259" key="4">
    <source>
        <dbReference type="Pfam" id="PF11380"/>
    </source>
</evidence>
<dbReference type="Pfam" id="PF17101">
    <property type="entry name" value="Stealth_CR1"/>
    <property type="match status" value="1"/>
</dbReference>